<keyword evidence="4" id="KW-1185">Reference proteome</keyword>
<accession>A0ABQ7FKR5</accession>
<protein>
    <submittedName>
        <fullName evidence="3">RICIN domain-containing protein</fullName>
    </submittedName>
</protein>
<dbReference type="InterPro" id="IPR035992">
    <property type="entry name" value="Ricin_B-like_lectins"/>
</dbReference>
<evidence type="ECO:0000259" key="2">
    <source>
        <dbReference type="Pfam" id="PF14200"/>
    </source>
</evidence>
<dbReference type="EMBL" id="WHPN01000244">
    <property type="protein sequence ID" value="KAF4409203.1"/>
    <property type="molecule type" value="Genomic_DNA"/>
</dbReference>
<dbReference type="PROSITE" id="PS50231">
    <property type="entry name" value="RICIN_B_LECTIN"/>
    <property type="match status" value="1"/>
</dbReference>
<gene>
    <name evidence="3" type="ORF">GCU69_10195</name>
</gene>
<name>A0ABQ7FKR5_9ACTN</name>
<feature type="domain" description="Ricin B lectin" evidence="2">
    <location>
        <begin position="80"/>
        <end position="151"/>
    </location>
</feature>
<proteinExistence type="predicted"/>
<comment type="caution">
    <text evidence="3">The sequence shown here is derived from an EMBL/GenBank/DDBJ whole genome shotgun (WGS) entry which is preliminary data.</text>
</comment>
<dbReference type="RefSeq" id="WP_098754956.1">
    <property type="nucleotide sequence ID" value="NZ_WHPN01000244.1"/>
</dbReference>
<dbReference type="Pfam" id="PF14200">
    <property type="entry name" value="RicinB_lectin_2"/>
    <property type="match status" value="1"/>
</dbReference>
<dbReference type="CDD" id="cd00161">
    <property type="entry name" value="beta-trefoil_Ricin-like"/>
    <property type="match status" value="1"/>
</dbReference>
<evidence type="ECO:0000256" key="1">
    <source>
        <dbReference type="SAM" id="SignalP"/>
    </source>
</evidence>
<evidence type="ECO:0000313" key="3">
    <source>
        <dbReference type="EMBL" id="KAF4409203.1"/>
    </source>
</evidence>
<dbReference type="Proteomes" id="UP000621266">
    <property type="component" value="Unassembled WGS sequence"/>
</dbReference>
<dbReference type="InterPro" id="IPR000772">
    <property type="entry name" value="Ricin_B_lectin"/>
</dbReference>
<dbReference type="SUPFAM" id="SSF50370">
    <property type="entry name" value="Ricin B-like lectins"/>
    <property type="match status" value="1"/>
</dbReference>
<feature type="signal peptide" evidence="1">
    <location>
        <begin position="1"/>
        <end position="29"/>
    </location>
</feature>
<feature type="chain" id="PRO_5046339867" evidence="1">
    <location>
        <begin position="30"/>
        <end position="185"/>
    </location>
</feature>
<dbReference type="Gene3D" id="2.80.10.50">
    <property type="match status" value="1"/>
</dbReference>
<organism evidence="3 4">
    <name type="scientific">Streptomyces lycii</name>
    <dbReference type="NCBI Taxonomy" id="2654337"/>
    <lineage>
        <taxon>Bacteria</taxon>
        <taxon>Bacillati</taxon>
        <taxon>Actinomycetota</taxon>
        <taxon>Actinomycetes</taxon>
        <taxon>Kitasatosporales</taxon>
        <taxon>Streptomycetaceae</taxon>
        <taxon>Streptomyces</taxon>
    </lineage>
</organism>
<sequence length="185" mass="20462">MATVRSRTAAGFAAAAAIAATIAASPAVAADRTGQDLVNKMAGGRLALLSDSTGEGATAITLRDPGWKYRTEAWDEVDGRWENGKWTLTFKNRAANKCLQPSAGNPARGTTIVVRTCDGSDLQRWVLRPEYDNNSRWWLWQPKVDTSLAVALNRYNDGSWDTLRLDTAYPTDDRLWRLMPDNTSW</sequence>
<keyword evidence="1" id="KW-0732">Signal</keyword>
<evidence type="ECO:0000313" key="4">
    <source>
        <dbReference type="Proteomes" id="UP000621266"/>
    </source>
</evidence>
<reference evidence="3 4" key="1">
    <citation type="submission" date="2019-10" db="EMBL/GenBank/DDBJ databases">
        <title>Streptomyces tenebrisbrunneis sp.nov., an endogenous actinomycete isolated from of Lycium ruthenicum.</title>
        <authorList>
            <person name="Ma L."/>
        </authorList>
    </citation>
    <scope>NUCLEOTIDE SEQUENCE [LARGE SCALE GENOMIC DNA]</scope>
    <source>
        <strain evidence="3 4">TRM 66187</strain>
    </source>
</reference>